<dbReference type="InterPro" id="IPR052756">
    <property type="entry name" value="Alkyne_AA_exporter"/>
</dbReference>
<dbReference type="Pfam" id="PF00892">
    <property type="entry name" value="EamA"/>
    <property type="match status" value="2"/>
</dbReference>
<keyword evidence="2" id="KW-1133">Transmembrane helix</keyword>
<dbReference type="SUPFAM" id="SSF103481">
    <property type="entry name" value="Multidrug resistance efflux transporter EmrE"/>
    <property type="match status" value="2"/>
</dbReference>
<feature type="transmembrane region" description="Helical" evidence="2">
    <location>
        <begin position="154"/>
        <end position="173"/>
    </location>
</feature>
<sequence>MNLFPGVDKKALLAISVTLIFWASSFAGNRAGLESYSPGAMILLRFLTASAVLGTYAWFTRGIRWPRKSDLGWIIFGGAIGITAYHTLLANGQLTVTAGSASFIIGAVPIFTGLLAAITLHEKLTVRQWIGIAVSFSGIVLIAFGEGGHLEFETGALLILLAALSTSIFFVIQKRLLKYYKPLEVTCYSFWAGTALMLVFLPDLVRDLPSAAAGPTTAVIYLGIFPAALAYLTWNYVFTRTTASVATSFMYLNPIVATLIAFVWLGEIPSAIAALGGLLALTGVIITARSVR</sequence>
<proteinExistence type="inferred from homology"/>
<dbReference type="Gene3D" id="1.10.3730.20">
    <property type="match status" value="1"/>
</dbReference>
<feature type="transmembrane region" description="Helical" evidence="2">
    <location>
        <begin position="185"/>
        <end position="205"/>
    </location>
</feature>
<evidence type="ECO:0000256" key="2">
    <source>
        <dbReference type="SAM" id="Phobius"/>
    </source>
</evidence>
<evidence type="ECO:0000313" key="4">
    <source>
        <dbReference type="EMBL" id="WWX25104.1"/>
    </source>
</evidence>
<name>A0ABZ2J2H2_9CHLR</name>
<feature type="transmembrane region" description="Helical" evidence="2">
    <location>
        <begin position="94"/>
        <end position="117"/>
    </location>
</feature>
<protein>
    <submittedName>
        <fullName evidence="4">DMT family transporter</fullName>
    </submittedName>
</protein>
<dbReference type="PANTHER" id="PTHR12715">
    <property type="entry name" value="TRANSPORTER, DRUG/METABOLITE EXPORTER FAMILY"/>
    <property type="match status" value="1"/>
</dbReference>
<organism evidence="4 5">
    <name type="scientific">Candidatus Dehalogenimonas loeffleri</name>
    <dbReference type="NCBI Taxonomy" id="3127115"/>
    <lineage>
        <taxon>Bacteria</taxon>
        <taxon>Bacillati</taxon>
        <taxon>Chloroflexota</taxon>
        <taxon>Dehalococcoidia</taxon>
        <taxon>Dehalococcoidales</taxon>
        <taxon>Dehalococcoidaceae</taxon>
        <taxon>Dehalogenimonas</taxon>
    </lineage>
</organism>
<accession>A0ABZ2J2H2</accession>
<dbReference type="RefSeq" id="WP_338737244.1">
    <property type="nucleotide sequence ID" value="NZ_CP146612.1"/>
</dbReference>
<dbReference type="PANTHER" id="PTHR12715:SF4">
    <property type="entry name" value="EAMA DOMAIN-CONTAINING PROTEIN"/>
    <property type="match status" value="1"/>
</dbReference>
<dbReference type="EMBL" id="CP146612">
    <property type="protein sequence ID" value="WWX25104.1"/>
    <property type="molecule type" value="Genomic_DNA"/>
</dbReference>
<evidence type="ECO:0000259" key="3">
    <source>
        <dbReference type="Pfam" id="PF00892"/>
    </source>
</evidence>
<reference evidence="4 5" key="1">
    <citation type="submission" date="2024-03" db="EMBL/GenBank/DDBJ databases">
        <title>A Dehalogenimonas Isolated from Estuarine Sediments Dihaloeliminates Chlorinated Alkanes.</title>
        <authorList>
            <person name="Yang Y."/>
            <person name="Wang H."/>
        </authorList>
    </citation>
    <scope>NUCLEOTIDE SEQUENCE [LARGE SCALE GENOMIC DNA]</scope>
    <source>
        <strain evidence="4 5">W</strain>
    </source>
</reference>
<feature type="transmembrane region" description="Helical" evidence="2">
    <location>
        <begin position="271"/>
        <end position="291"/>
    </location>
</feature>
<keyword evidence="2" id="KW-0812">Transmembrane</keyword>
<comment type="similarity">
    <text evidence="1">Belongs to the EamA transporter family.</text>
</comment>
<feature type="domain" description="EamA" evidence="3">
    <location>
        <begin position="154"/>
        <end position="287"/>
    </location>
</feature>
<evidence type="ECO:0000256" key="1">
    <source>
        <dbReference type="ARBA" id="ARBA00007362"/>
    </source>
</evidence>
<feature type="domain" description="EamA" evidence="3">
    <location>
        <begin position="10"/>
        <end position="143"/>
    </location>
</feature>
<keyword evidence="5" id="KW-1185">Reference proteome</keyword>
<dbReference type="InterPro" id="IPR000620">
    <property type="entry name" value="EamA_dom"/>
</dbReference>
<feature type="transmembrane region" description="Helical" evidence="2">
    <location>
        <begin position="129"/>
        <end position="148"/>
    </location>
</feature>
<feature type="transmembrane region" description="Helical" evidence="2">
    <location>
        <begin position="217"/>
        <end position="238"/>
    </location>
</feature>
<feature type="transmembrane region" description="Helical" evidence="2">
    <location>
        <begin position="245"/>
        <end position="265"/>
    </location>
</feature>
<dbReference type="InterPro" id="IPR037185">
    <property type="entry name" value="EmrE-like"/>
</dbReference>
<evidence type="ECO:0000313" key="5">
    <source>
        <dbReference type="Proteomes" id="UP001375370"/>
    </source>
</evidence>
<feature type="transmembrane region" description="Helical" evidence="2">
    <location>
        <begin position="71"/>
        <end position="88"/>
    </location>
</feature>
<feature type="transmembrane region" description="Helical" evidence="2">
    <location>
        <begin position="37"/>
        <end position="59"/>
    </location>
</feature>
<gene>
    <name evidence="4" type="ORF">V8247_07540</name>
</gene>
<keyword evidence="2" id="KW-0472">Membrane</keyword>
<dbReference type="Proteomes" id="UP001375370">
    <property type="component" value="Chromosome"/>
</dbReference>